<evidence type="ECO:0000313" key="3">
    <source>
        <dbReference type="Proteomes" id="UP000064201"/>
    </source>
</evidence>
<proteinExistence type="predicted"/>
<gene>
    <name evidence="2" type="ORF">TVD_09065</name>
</gene>
<organism evidence="2 3">
    <name type="scientific">Thioalkalivibrio versutus</name>
    <dbReference type="NCBI Taxonomy" id="106634"/>
    <lineage>
        <taxon>Bacteria</taxon>
        <taxon>Pseudomonadati</taxon>
        <taxon>Pseudomonadota</taxon>
        <taxon>Gammaproteobacteria</taxon>
        <taxon>Chromatiales</taxon>
        <taxon>Ectothiorhodospiraceae</taxon>
        <taxon>Thioalkalivibrio</taxon>
    </lineage>
</organism>
<dbReference type="Proteomes" id="UP000064201">
    <property type="component" value="Chromosome"/>
</dbReference>
<dbReference type="NCBIfam" id="TIGR02246">
    <property type="entry name" value="SgcJ/EcaC family oxidoreductase"/>
    <property type="match status" value="1"/>
</dbReference>
<name>A0A0G3G9I1_9GAMM</name>
<dbReference type="InterPro" id="IPR011944">
    <property type="entry name" value="Steroid_delta5-4_isomerase"/>
</dbReference>
<dbReference type="InterPro" id="IPR032710">
    <property type="entry name" value="NTF2-like_dom_sf"/>
</dbReference>
<reference evidence="2 3" key="1">
    <citation type="submission" date="2015-04" db="EMBL/GenBank/DDBJ databases">
        <title>Complete Sequence for the Genome of the Thioalkalivibrio versutus D301.</title>
        <authorList>
            <person name="Mu T."/>
            <person name="Zhou J."/>
            <person name="Xu X."/>
        </authorList>
    </citation>
    <scope>NUCLEOTIDE SEQUENCE [LARGE SCALE GENOMIC DNA]</scope>
    <source>
        <strain evidence="2 3">D301</strain>
    </source>
</reference>
<dbReference type="OrthoDB" id="5952698at2"/>
<dbReference type="RefSeq" id="WP_047251417.1">
    <property type="nucleotide sequence ID" value="NZ_CP011367.1"/>
</dbReference>
<dbReference type="PATRIC" id="fig|106634.4.peg.1854"/>
<dbReference type="Gene3D" id="3.10.450.50">
    <property type="match status" value="1"/>
</dbReference>
<dbReference type="KEGG" id="tvr:TVD_09065"/>
<dbReference type="AlphaFoldDB" id="A0A0G3G9I1"/>
<keyword evidence="1" id="KW-0732">Signal</keyword>
<evidence type="ECO:0000256" key="1">
    <source>
        <dbReference type="SAM" id="SignalP"/>
    </source>
</evidence>
<sequence>MSMKPFLLIALPLAALMAAPAAWADDGEIQRILEAKGAAWEAGDGEAWARDYAENAGVINLVGTRLEDRSSNAQRHTDLLQGPFAGTSLSVDVQDIILLGDDTAFAEVMFRVSGIESMPDGLPDRGDGELHTRMSFLFERHDHHGWQIQFGQNTAVHP</sequence>
<protein>
    <submittedName>
        <fullName evidence="2">Uncharacterized protein</fullName>
    </submittedName>
</protein>
<dbReference type="SUPFAM" id="SSF54427">
    <property type="entry name" value="NTF2-like"/>
    <property type="match status" value="1"/>
</dbReference>
<keyword evidence="3" id="KW-1185">Reference proteome</keyword>
<dbReference type="EMBL" id="CP011367">
    <property type="protein sequence ID" value="AKJ95496.1"/>
    <property type="molecule type" value="Genomic_DNA"/>
</dbReference>
<feature type="chain" id="PRO_5002553793" evidence="1">
    <location>
        <begin position="25"/>
        <end position="158"/>
    </location>
</feature>
<evidence type="ECO:0000313" key="2">
    <source>
        <dbReference type="EMBL" id="AKJ95496.1"/>
    </source>
</evidence>
<feature type="signal peptide" evidence="1">
    <location>
        <begin position="1"/>
        <end position="24"/>
    </location>
</feature>
<accession>A0A0G3G9I1</accession>